<evidence type="ECO:0000256" key="11">
    <source>
        <dbReference type="ARBA" id="ARBA00022967"/>
    </source>
</evidence>
<evidence type="ECO:0000313" key="19">
    <source>
        <dbReference type="Proteomes" id="UP001211907"/>
    </source>
</evidence>
<evidence type="ECO:0000256" key="13">
    <source>
        <dbReference type="ARBA" id="ARBA00023055"/>
    </source>
</evidence>
<keyword evidence="9" id="KW-0067">ATP-binding</keyword>
<dbReference type="GO" id="GO:0006897">
    <property type="term" value="P:endocytosis"/>
    <property type="evidence" value="ECO:0007669"/>
    <property type="project" value="TreeGrafter"/>
</dbReference>
<dbReference type="NCBIfam" id="TIGR01494">
    <property type="entry name" value="ATPase_P-type"/>
    <property type="match status" value="1"/>
</dbReference>
<evidence type="ECO:0000256" key="15">
    <source>
        <dbReference type="ARBA" id="ARBA00034036"/>
    </source>
</evidence>
<evidence type="ECO:0000256" key="5">
    <source>
        <dbReference type="ARBA" id="ARBA00022448"/>
    </source>
</evidence>
<feature type="region of interest" description="Disordered" evidence="16">
    <location>
        <begin position="1147"/>
        <end position="1188"/>
    </location>
</feature>
<comment type="caution">
    <text evidence="18">The sequence shown here is derived from an EMBL/GenBank/DDBJ whole genome shotgun (WGS) entry which is preliminary data.</text>
</comment>
<evidence type="ECO:0000313" key="18">
    <source>
        <dbReference type="EMBL" id="KAJ3120561.1"/>
    </source>
</evidence>
<dbReference type="InterPro" id="IPR023214">
    <property type="entry name" value="HAD_sf"/>
</dbReference>
<evidence type="ECO:0000256" key="6">
    <source>
        <dbReference type="ARBA" id="ARBA00022692"/>
    </source>
</evidence>
<dbReference type="InterPro" id="IPR009604">
    <property type="entry name" value="LsmAD_domain"/>
</dbReference>
<evidence type="ECO:0000256" key="2">
    <source>
        <dbReference type="ARBA" id="ARBA00004337"/>
    </source>
</evidence>
<feature type="compositionally biased region" description="Low complexity" evidence="16">
    <location>
        <begin position="1092"/>
        <end position="1105"/>
    </location>
</feature>
<feature type="compositionally biased region" description="Acidic residues" evidence="16">
    <location>
        <begin position="1409"/>
        <end position="1444"/>
    </location>
</feature>
<dbReference type="GO" id="GO:0006890">
    <property type="term" value="P:retrograde vesicle-mediated transport, Golgi to endoplasmic reticulum"/>
    <property type="evidence" value="ECO:0007669"/>
    <property type="project" value="TreeGrafter"/>
</dbReference>
<sequence length="1444" mass="157313">MGAADIVALEEVLEVAVGVRGRDIGTRVRDIVFALGLCHNAMFSDKDEISYQASSPDEIAIVKWTSQVGLSLHKRTHTHIHLLQIPAHQQHKQTYRILQTFPFTSKSKRMGIIVRERATKDIWFLVKWADGVMGSFVRYTGWLDQECGNMAREGLRTLVVARRRLSANEYAIFETAYTAACVDVTASRDVRIRESMALIERDLDLLGLTGVEDKQEVVKLTLELLRNAGLKIWMLTGDKIETARCIAVSIKLVARNQRIYIVSKLNDPIVALDKLDVLRNHTDLAVIIDGELLHTLTTYHREVFIETALLLAVVICCRCSPTQKAEITSLIKATTTKGRVCAIGDGGNDVSMIQAAHVGIGIVGKEGKQASLAADFSITQYGVYNDMEFRSESVDNNRSVESAAVSDESCEAKTTSKDRSNTAPFRFHFTLSALSGTFPRNYRTLMSNRTTAAQQQPPPPQLHASSPTPSVNANSNSNSSTSSYRGGGRGGGGGGRGHRPNNHNNHSNHSNHNNFRNHSQSNSDRESLPQKGKWGHGPSVSGNGVRNSNNHNNNNSLNNQAQTSEQLERIYFLLIQMTGTKVSVTLRNNVRYEGILHAATASNDLGVVLSMARLIVDGKPAADFIESLIIMPKDLVVLSAANLEIDQNIPTNNTNATPVKGGFQTDSAIGSRMGEFGRERDLVQWSTDEVDKTQSFESHGLNSTGGLAGTGEKWDQFATNKKLFGVETDFQEEIYTTVIDKSDPLFKKKEADAIRIAKEMESEFGKTDNTHLLEERNIIVPEDGVNEEDKYSSVLRKPSDKTETVRNRNALPVSESGKSKPDGVAVPGNNLAASRVAGPIVVKTTPVSSAESESVDAKKRSKSPNSQQNQKPAAVPVVVPAVNFVVNATTKNENNGKSAQIKFGFDRKDELLNKLPNTVKVTATENGSPSNQLRDPVGDTFQKFQMFAERERKQIKRPLRDAMTKPKPEMISELKAFSTSFKVPMPFPPSLKEIIKKSPTEDTSISQGTSPRVASGSGKPVLARPASYSNERSSSDVAPVGKLSPTGGISNAVSSETSSTAVVGDSSEQQAGGTDKEKSKFKFNLSAVEFTPSFGSSSPGSQSSSIPVQEKQQRSGSISAPKTQIRNNSGGYGKNYQKNAIALGYYAQQQQQQQQQQQYRTPYNGQQPPYEDGSYPGPPIDPSQAAYYYQIPGGPYPGPYRPMMPRPGFIPQMVMGPNGVQYMMPYPLPPGAMIPQMIAPMPPPPGVAIYRPQSQQSGQHSHPAGNKSGGPPTPTSGSAQLQASPSGGNSVPPPPPQQIFGSPQSRPPFLAQLPPEQQQQQQQQMYQAAMMGYAPHPHGPPQGFYPGHPGIIIQPWMGDPAAMHMEMQQMMVPGGPHPGMMVIHGHSPQHQPQQQIVQHDIVDEQNSGGEDEENSGEVDFDGEGELIEGDLEGNEDDGIEEHQA</sequence>
<dbReference type="Gene3D" id="3.40.1110.10">
    <property type="entry name" value="Calcium-transporting ATPase, cytoplasmic domain N"/>
    <property type="match status" value="1"/>
</dbReference>
<keyword evidence="19" id="KW-1185">Reference proteome</keyword>
<feature type="compositionally biased region" description="Gly residues" evidence="16">
    <location>
        <begin position="485"/>
        <end position="495"/>
    </location>
</feature>
<reference evidence="18" key="1">
    <citation type="submission" date="2020-05" db="EMBL/GenBank/DDBJ databases">
        <title>Phylogenomic resolution of chytrid fungi.</title>
        <authorList>
            <person name="Stajich J.E."/>
            <person name="Amses K."/>
            <person name="Simmons R."/>
            <person name="Seto K."/>
            <person name="Myers J."/>
            <person name="Bonds A."/>
            <person name="Quandt C.A."/>
            <person name="Barry K."/>
            <person name="Liu P."/>
            <person name="Grigoriev I."/>
            <person name="Longcore J.E."/>
            <person name="James T.Y."/>
        </authorList>
    </citation>
    <scope>NUCLEOTIDE SEQUENCE</scope>
    <source>
        <strain evidence="18">JEL0513</strain>
    </source>
</reference>
<dbReference type="SUPFAM" id="SSF56784">
    <property type="entry name" value="HAD-like"/>
    <property type="match status" value="1"/>
</dbReference>
<feature type="compositionally biased region" description="Low complexity" evidence="16">
    <location>
        <begin position="539"/>
        <end position="559"/>
    </location>
</feature>
<keyword evidence="14" id="KW-0472">Membrane</keyword>
<name>A0AAD5XG15_9FUNG</name>
<feature type="compositionally biased region" description="Polar residues" evidence="16">
    <location>
        <begin position="1114"/>
        <end position="1129"/>
    </location>
</feature>
<feature type="region of interest" description="Disordered" evidence="16">
    <location>
        <begin position="394"/>
        <end position="420"/>
    </location>
</feature>
<evidence type="ECO:0000256" key="16">
    <source>
        <dbReference type="SAM" id="MobiDB-lite"/>
    </source>
</evidence>
<keyword evidence="12" id="KW-1133">Transmembrane helix</keyword>
<evidence type="ECO:0000256" key="14">
    <source>
        <dbReference type="ARBA" id="ARBA00023136"/>
    </source>
</evidence>
<feature type="compositionally biased region" description="Low complexity" evidence="16">
    <location>
        <begin position="502"/>
        <end position="522"/>
    </location>
</feature>
<keyword evidence="7" id="KW-0479">Metal-binding</keyword>
<feature type="domain" description="LsmAD" evidence="17">
    <location>
        <begin position="724"/>
        <end position="797"/>
    </location>
</feature>
<dbReference type="GO" id="GO:0045332">
    <property type="term" value="P:phospholipid translocation"/>
    <property type="evidence" value="ECO:0007669"/>
    <property type="project" value="TreeGrafter"/>
</dbReference>
<dbReference type="GO" id="GO:0005886">
    <property type="term" value="C:plasma membrane"/>
    <property type="evidence" value="ECO:0007669"/>
    <property type="project" value="TreeGrafter"/>
</dbReference>
<feature type="region of interest" description="Disordered" evidence="16">
    <location>
        <begin position="844"/>
        <end position="874"/>
    </location>
</feature>
<evidence type="ECO:0000259" key="17">
    <source>
        <dbReference type="SMART" id="SM01272"/>
    </source>
</evidence>
<dbReference type="FunFam" id="3.40.50.1000:FF:000009">
    <property type="entry name" value="Phospholipid-transporting ATPase"/>
    <property type="match status" value="1"/>
</dbReference>
<dbReference type="PANTHER" id="PTHR24092">
    <property type="entry name" value="PROBABLE PHOSPHOLIPID-TRANSPORTING ATPASE"/>
    <property type="match status" value="1"/>
</dbReference>
<comment type="cofactor">
    <cofactor evidence="1">
        <name>Mg(2+)</name>
        <dbReference type="ChEBI" id="CHEBI:18420"/>
    </cofactor>
</comment>
<comment type="catalytic activity">
    <reaction evidence="15">
        <text>ATP + H2O + phospholipidSide 1 = ADP + phosphate + phospholipidSide 2.</text>
        <dbReference type="EC" id="7.6.2.1"/>
    </reaction>
</comment>
<accession>A0AAD5XG15</accession>
<dbReference type="PANTHER" id="PTHR24092:SF5">
    <property type="entry name" value="PHOSPHOLIPID-TRANSPORTING ATPASE"/>
    <property type="match status" value="1"/>
</dbReference>
<evidence type="ECO:0000256" key="9">
    <source>
        <dbReference type="ARBA" id="ARBA00022840"/>
    </source>
</evidence>
<feature type="compositionally biased region" description="Polar residues" evidence="16">
    <location>
        <begin position="1001"/>
        <end position="1012"/>
    </location>
</feature>
<dbReference type="GO" id="GO:0005524">
    <property type="term" value="F:ATP binding"/>
    <property type="evidence" value="ECO:0007669"/>
    <property type="project" value="UniProtKB-KW"/>
</dbReference>
<dbReference type="Pfam" id="PF06741">
    <property type="entry name" value="LsmAD"/>
    <property type="match status" value="1"/>
</dbReference>
<dbReference type="GO" id="GO:0005802">
    <property type="term" value="C:trans-Golgi network"/>
    <property type="evidence" value="ECO:0007669"/>
    <property type="project" value="TreeGrafter"/>
</dbReference>
<feature type="compositionally biased region" description="Polar residues" evidence="16">
    <location>
        <begin position="1027"/>
        <end position="1036"/>
    </location>
</feature>
<dbReference type="GO" id="GO:0016887">
    <property type="term" value="F:ATP hydrolysis activity"/>
    <property type="evidence" value="ECO:0007669"/>
    <property type="project" value="InterPro"/>
</dbReference>
<evidence type="ECO:0000256" key="10">
    <source>
        <dbReference type="ARBA" id="ARBA00022842"/>
    </source>
</evidence>
<dbReference type="InterPro" id="IPR036412">
    <property type="entry name" value="HAD-like_sf"/>
</dbReference>
<dbReference type="GO" id="GO:0140326">
    <property type="term" value="F:ATPase-coupled intramembrane lipid transporter activity"/>
    <property type="evidence" value="ECO:0007669"/>
    <property type="project" value="UniProtKB-EC"/>
</dbReference>
<dbReference type="Pfam" id="PF14438">
    <property type="entry name" value="SM-ATX"/>
    <property type="match status" value="1"/>
</dbReference>
<evidence type="ECO:0000256" key="3">
    <source>
        <dbReference type="ARBA" id="ARBA00008109"/>
    </source>
</evidence>
<dbReference type="Gene3D" id="3.40.50.1000">
    <property type="entry name" value="HAD superfamily/HAD-like"/>
    <property type="match status" value="1"/>
</dbReference>
<feature type="region of interest" description="Disordered" evidence="16">
    <location>
        <begin position="1244"/>
        <end position="1326"/>
    </location>
</feature>
<protein>
    <recommendedName>
        <fullName evidence="4">P-type phospholipid transporter</fullName>
        <ecNumber evidence="4">7.6.2.1</ecNumber>
    </recommendedName>
</protein>
<evidence type="ECO:0000256" key="8">
    <source>
        <dbReference type="ARBA" id="ARBA00022741"/>
    </source>
</evidence>
<keyword evidence="8" id="KW-0547">Nucleotide-binding</keyword>
<dbReference type="Proteomes" id="UP001211907">
    <property type="component" value="Unassembled WGS sequence"/>
</dbReference>
<dbReference type="EMBL" id="JADGJH010000955">
    <property type="protein sequence ID" value="KAJ3120561.1"/>
    <property type="molecule type" value="Genomic_DNA"/>
</dbReference>
<evidence type="ECO:0000256" key="1">
    <source>
        <dbReference type="ARBA" id="ARBA00001946"/>
    </source>
</evidence>
<feature type="non-terminal residue" evidence="18">
    <location>
        <position position="1444"/>
    </location>
</feature>
<gene>
    <name evidence="18" type="primary">NEO1_2</name>
    <name evidence="18" type="ORF">HK100_012745</name>
</gene>
<dbReference type="InterPro" id="IPR023299">
    <property type="entry name" value="ATPase_P-typ_cyto_dom_N"/>
</dbReference>
<feature type="compositionally biased region" description="Low complexity" evidence="16">
    <location>
        <begin position="470"/>
        <end position="484"/>
    </location>
</feature>
<evidence type="ECO:0000256" key="7">
    <source>
        <dbReference type="ARBA" id="ARBA00022723"/>
    </source>
</evidence>
<feature type="region of interest" description="Disordered" evidence="16">
    <location>
        <begin position="783"/>
        <end position="830"/>
    </location>
</feature>
<proteinExistence type="inferred from homology"/>
<dbReference type="SUPFAM" id="SSF81660">
    <property type="entry name" value="Metal cation-transporting ATPase, ATP-binding domain N"/>
    <property type="match status" value="1"/>
</dbReference>
<comment type="subcellular location">
    <subcellularLocation>
        <location evidence="2">Endosome membrane</location>
        <topology evidence="2">Multi-pass membrane protein</topology>
    </subcellularLocation>
</comment>
<feature type="compositionally biased region" description="Basic and acidic residues" evidence="16">
    <location>
        <begin position="787"/>
        <end position="806"/>
    </location>
</feature>
<dbReference type="EC" id="7.6.2.1" evidence="4"/>
<dbReference type="InterPro" id="IPR025852">
    <property type="entry name" value="SM_dom_ATX"/>
</dbReference>
<keyword evidence="10" id="KW-0460">Magnesium</keyword>
<feature type="region of interest" description="Disordered" evidence="16">
    <location>
        <begin position="1401"/>
        <end position="1444"/>
    </location>
</feature>
<keyword evidence="11" id="KW-1278">Translocase</keyword>
<dbReference type="SMART" id="SM01272">
    <property type="entry name" value="LsmAD"/>
    <property type="match status" value="1"/>
</dbReference>
<dbReference type="GO" id="GO:0010008">
    <property type="term" value="C:endosome membrane"/>
    <property type="evidence" value="ECO:0007669"/>
    <property type="project" value="UniProtKB-SubCell"/>
</dbReference>
<evidence type="ECO:0000256" key="12">
    <source>
        <dbReference type="ARBA" id="ARBA00022989"/>
    </source>
</evidence>
<comment type="similarity">
    <text evidence="3">Belongs to the cation transport ATPase (P-type) (TC 3.A.3) family. Type IV subfamily.</text>
</comment>
<feature type="region of interest" description="Disordered" evidence="16">
    <location>
        <begin position="998"/>
        <end position="1133"/>
    </location>
</feature>
<feature type="compositionally biased region" description="Low complexity" evidence="16">
    <location>
        <begin position="1050"/>
        <end position="1063"/>
    </location>
</feature>
<keyword evidence="13" id="KW-0445">Lipid transport</keyword>
<organism evidence="18 19">
    <name type="scientific">Physocladia obscura</name>
    <dbReference type="NCBI Taxonomy" id="109957"/>
    <lineage>
        <taxon>Eukaryota</taxon>
        <taxon>Fungi</taxon>
        <taxon>Fungi incertae sedis</taxon>
        <taxon>Chytridiomycota</taxon>
        <taxon>Chytridiomycota incertae sedis</taxon>
        <taxon>Chytridiomycetes</taxon>
        <taxon>Chytridiales</taxon>
        <taxon>Chytriomycetaceae</taxon>
        <taxon>Physocladia</taxon>
    </lineage>
</organism>
<keyword evidence="6" id="KW-0812">Transmembrane</keyword>
<feature type="compositionally biased region" description="Low complexity" evidence="16">
    <location>
        <begin position="1247"/>
        <end position="1262"/>
    </location>
</feature>
<feature type="compositionally biased region" description="Low complexity" evidence="16">
    <location>
        <begin position="1148"/>
        <end position="1158"/>
    </location>
</feature>
<feature type="compositionally biased region" description="Basic and acidic residues" evidence="16">
    <location>
        <begin position="410"/>
        <end position="420"/>
    </location>
</feature>
<evidence type="ECO:0000256" key="4">
    <source>
        <dbReference type="ARBA" id="ARBA00012189"/>
    </source>
</evidence>
<feature type="region of interest" description="Disordered" evidence="16">
    <location>
        <begin position="449"/>
        <end position="559"/>
    </location>
</feature>
<dbReference type="GO" id="GO:0046872">
    <property type="term" value="F:metal ion binding"/>
    <property type="evidence" value="ECO:0007669"/>
    <property type="project" value="UniProtKB-KW"/>
</dbReference>
<keyword evidence="5" id="KW-0813">Transport</keyword>
<dbReference type="InterPro" id="IPR001757">
    <property type="entry name" value="P_typ_ATPase"/>
</dbReference>